<dbReference type="InterPro" id="IPR032176">
    <property type="entry name" value="DUF5009"/>
</dbReference>
<protein>
    <submittedName>
        <fullName evidence="3">Predicted acyltransferase</fullName>
    </submittedName>
</protein>
<evidence type="ECO:0000313" key="3">
    <source>
        <dbReference type="EMBL" id="SEA14111.1"/>
    </source>
</evidence>
<gene>
    <name evidence="3" type="ORF">SAMN05660909_00927</name>
</gene>
<dbReference type="Proteomes" id="UP000199656">
    <property type="component" value="Unassembled WGS sequence"/>
</dbReference>
<keyword evidence="4" id="KW-1185">Reference proteome</keyword>
<dbReference type="EMBL" id="FNRL01000003">
    <property type="protein sequence ID" value="SEA14111.1"/>
    <property type="molecule type" value="Genomic_DNA"/>
</dbReference>
<evidence type="ECO:0000259" key="2">
    <source>
        <dbReference type="Pfam" id="PF16401"/>
    </source>
</evidence>
<reference evidence="4" key="1">
    <citation type="submission" date="2016-10" db="EMBL/GenBank/DDBJ databases">
        <authorList>
            <person name="Varghese N."/>
            <person name="Submissions S."/>
        </authorList>
    </citation>
    <scope>NUCLEOTIDE SEQUENCE [LARGE SCALE GENOMIC DNA]</scope>
    <source>
        <strain evidence="4">DSM 23920</strain>
    </source>
</reference>
<keyword evidence="3" id="KW-0808">Transferase</keyword>
<feature type="transmembrane region" description="Helical" evidence="1">
    <location>
        <begin position="54"/>
        <end position="71"/>
    </location>
</feature>
<dbReference type="OrthoDB" id="9788724at2"/>
<name>A0A1H3YSF8_9BACT</name>
<accession>A0A1H3YSF8</accession>
<evidence type="ECO:0000256" key="1">
    <source>
        <dbReference type="SAM" id="Phobius"/>
    </source>
</evidence>
<sequence length="390" mass="43468">MPSNQNRQRSIDAFRAVTMLLMIFVNDVSGVSNIPSWIEHVGYKDDGMGFADTVFPTFLFIVGLSMPIAIGNRLRKQASFFRIELHIILRSVALIVMGFYHVNLESYSEQALLPYAVWELIITVAFFLVWLDYPDTVQKWVQYLLKGLGIAALLLMAKLYVGGEGDQTHGMRMSWGGILGIIGWAYLISATVFLIIKGNGLLTGILTLVFLGINIGDHGGWLNFNIWPLGDASAVCLVMGGAFIGSLHRHYVKNNEWRKLFVTFALIGAACIAVGFILRPYTDGISKIRSTPAWVLICGGLGILIFNLLIFLVDVRGHVKWFKPIQPAGTSTLTCYLMPYILYGVMSLCHFRYPHWFNTGIGGIIRSFAVAFVLIAIVGVMEKKHLRLKI</sequence>
<feature type="transmembrane region" description="Helical" evidence="1">
    <location>
        <begin position="112"/>
        <end position="131"/>
    </location>
</feature>
<feature type="transmembrane region" description="Helical" evidence="1">
    <location>
        <begin position="143"/>
        <end position="161"/>
    </location>
</feature>
<feature type="transmembrane region" description="Helical" evidence="1">
    <location>
        <begin position="12"/>
        <end position="34"/>
    </location>
</feature>
<dbReference type="PANTHER" id="PTHR31061:SF24">
    <property type="entry name" value="LD22376P"/>
    <property type="match status" value="1"/>
</dbReference>
<evidence type="ECO:0000313" key="4">
    <source>
        <dbReference type="Proteomes" id="UP000199656"/>
    </source>
</evidence>
<feature type="transmembrane region" description="Helical" evidence="1">
    <location>
        <begin position="83"/>
        <end position="100"/>
    </location>
</feature>
<keyword evidence="3" id="KW-0012">Acyltransferase</keyword>
<keyword evidence="1" id="KW-1133">Transmembrane helix</keyword>
<proteinExistence type="predicted"/>
<dbReference type="GO" id="GO:0016746">
    <property type="term" value="F:acyltransferase activity"/>
    <property type="evidence" value="ECO:0007669"/>
    <property type="project" value="UniProtKB-KW"/>
</dbReference>
<dbReference type="Pfam" id="PF16401">
    <property type="entry name" value="DUF5009"/>
    <property type="match status" value="1"/>
</dbReference>
<dbReference type="STRING" id="408074.SAMN05660909_00927"/>
<keyword evidence="1" id="KW-0472">Membrane</keyword>
<feature type="transmembrane region" description="Helical" evidence="1">
    <location>
        <begin position="359"/>
        <end position="381"/>
    </location>
</feature>
<feature type="transmembrane region" description="Helical" evidence="1">
    <location>
        <begin position="260"/>
        <end position="281"/>
    </location>
</feature>
<feature type="transmembrane region" description="Helical" evidence="1">
    <location>
        <begin position="173"/>
        <end position="196"/>
    </location>
</feature>
<keyword evidence="1" id="KW-0812">Transmembrane</keyword>
<feature type="transmembrane region" description="Helical" evidence="1">
    <location>
        <begin position="201"/>
        <end position="220"/>
    </location>
</feature>
<feature type="transmembrane region" description="Helical" evidence="1">
    <location>
        <begin position="333"/>
        <end position="353"/>
    </location>
</feature>
<feature type="transmembrane region" description="Helical" evidence="1">
    <location>
        <begin position="226"/>
        <end position="248"/>
    </location>
</feature>
<feature type="domain" description="DUF5009" evidence="2">
    <location>
        <begin position="7"/>
        <end position="210"/>
    </location>
</feature>
<dbReference type="AlphaFoldDB" id="A0A1H3YSF8"/>
<dbReference type="PANTHER" id="PTHR31061">
    <property type="entry name" value="LD22376P"/>
    <property type="match status" value="1"/>
</dbReference>
<dbReference type="RefSeq" id="WP_089759159.1">
    <property type="nucleotide sequence ID" value="NZ_BKAT01000002.1"/>
</dbReference>
<feature type="transmembrane region" description="Helical" evidence="1">
    <location>
        <begin position="293"/>
        <end position="313"/>
    </location>
</feature>
<organism evidence="3 4">
    <name type="scientific">Chitinophaga terrae</name>
    <name type="common">ex Kim and Jung 2007</name>
    <dbReference type="NCBI Taxonomy" id="408074"/>
    <lineage>
        <taxon>Bacteria</taxon>
        <taxon>Pseudomonadati</taxon>
        <taxon>Bacteroidota</taxon>
        <taxon>Chitinophagia</taxon>
        <taxon>Chitinophagales</taxon>
        <taxon>Chitinophagaceae</taxon>
        <taxon>Chitinophaga</taxon>
    </lineage>
</organism>